<keyword evidence="6" id="KW-0539">Nucleus</keyword>
<evidence type="ECO:0000256" key="1">
    <source>
        <dbReference type="ARBA" id="ARBA00004123"/>
    </source>
</evidence>
<comment type="caution">
    <text evidence="9">The sequence shown here is derived from an EMBL/GenBank/DDBJ whole genome shotgun (WGS) entry which is preliminary data.</text>
</comment>
<feature type="domain" description="RecA family profile 1" evidence="8">
    <location>
        <begin position="89"/>
        <end position="267"/>
    </location>
</feature>
<dbReference type="PROSITE" id="PS50162">
    <property type="entry name" value="RECA_2"/>
    <property type="match status" value="1"/>
</dbReference>
<dbReference type="PANTHER" id="PTHR46239:SF1">
    <property type="entry name" value="DNA REPAIR PROTEIN RAD51 HOMOLOG 3"/>
    <property type="match status" value="1"/>
</dbReference>
<evidence type="ECO:0000256" key="2">
    <source>
        <dbReference type="ARBA" id="ARBA00022741"/>
    </source>
</evidence>
<evidence type="ECO:0000256" key="7">
    <source>
        <dbReference type="ARBA" id="ARBA00040674"/>
    </source>
</evidence>
<organism evidence="9 10">
    <name type="scientific">Peronospora belbahrii</name>
    <dbReference type="NCBI Taxonomy" id="622444"/>
    <lineage>
        <taxon>Eukaryota</taxon>
        <taxon>Sar</taxon>
        <taxon>Stramenopiles</taxon>
        <taxon>Oomycota</taxon>
        <taxon>Peronosporomycetes</taxon>
        <taxon>Peronosporales</taxon>
        <taxon>Peronosporaceae</taxon>
        <taxon>Peronospora</taxon>
    </lineage>
</organism>
<evidence type="ECO:0000256" key="5">
    <source>
        <dbReference type="ARBA" id="ARBA00023204"/>
    </source>
</evidence>
<evidence type="ECO:0000256" key="3">
    <source>
        <dbReference type="ARBA" id="ARBA00022763"/>
    </source>
</evidence>
<dbReference type="InterPro" id="IPR027417">
    <property type="entry name" value="P-loop_NTPase"/>
</dbReference>
<keyword evidence="5" id="KW-0234">DNA repair</keyword>
<name>A0ABN8D418_9STRA</name>
<gene>
    <name evidence="9" type="ORF">PBS001_LOCUS6305</name>
</gene>
<dbReference type="PANTHER" id="PTHR46239">
    <property type="entry name" value="DNA REPAIR PROTEIN RAD51 HOMOLOG 3 RAD51C"/>
    <property type="match status" value="1"/>
</dbReference>
<evidence type="ECO:0000313" key="10">
    <source>
        <dbReference type="Proteomes" id="UP001158986"/>
    </source>
</evidence>
<keyword evidence="2" id="KW-0547">Nucleotide-binding</keyword>
<dbReference type="SUPFAM" id="SSF52540">
    <property type="entry name" value="P-loop containing nucleoside triphosphate hydrolases"/>
    <property type="match status" value="1"/>
</dbReference>
<sequence>MIEIVQMARHGSMNVSLAACGLAPSILAALFRAGFRYQKDLENVSARELANEAEISVKDAVRVLEFTQNKEHSTAVGDTALDLLQDVTKIQPISMRLLGLDGLLGGGLQRGEVTEICGGPGTGKTQLGIHACLAVQYLAEETGKTPSAVFIDSEGSFIIERVASMAEHFLVDFYQVGPEKLTRDDLLRGITYYRTHDYVEQMEVLHSLPACFRTNECKLLVVDTIAFHFRHGFDDYAKRTRALDDVATFLHGLAADFNLAVVLINHITTKASRDENVGSQQRPALGESWAHSIDNRIVLEWMANSRVARLVKSAALAHDSALFEVSERGVRDAADEEY</sequence>
<keyword evidence="3" id="KW-0227">DNA damage</keyword>
<dbReference type="EMBL" id="CAKLCB010000316">
    <property type="protein sequence ID" value="CAH0519790.1"/>
    <property type="molecule type" value="Genomic_DNA"/>
</dbReference>
<dbReference type="InterPro" id="IPR013632">
    <property type="entry name" value="Rad51_C"/>
</dbReference>
<reference evidence="9 10" key="1">
    <citation type="submission" date="2021-11" db="EMBL/GenBank/DDBJ databases">
        <authorList>
            <person name="Islam A."/>
            <person name="Islam S."/>
            <person name="Flora M.S."/>
            <person name="Rahman M."/>
            <person name="Ziaur R.M."/>
            <person name="Epstein J.H."/>
            <person name="Hassan M."/>
            <person name="Klassen M."/>
            <person name="Woodard K."/>
            <person name="Webb A."/>
            <person name="Webby R.J."/>
            <person name="El Zowalaty M.E."/>
        </authorList>
    </citation>
    <scope>NUCLEOTIDE SEQUENCE [LARGE SCALE GENOMIC DNA]</scope>
    <source>
        <strain evidence="9">Pbs1</strain>
    </source>
</reference>
<evidence type="ECO:0000256" key="6">
    <source>
        <dbReference type="ARBA" id="ARBA00023242"/>
    </source>
</evidence>
<evidence type="ECO:0000259" key="8">
    <source>
        <dbReference type="PROSITE" id="PS50162"/>
    </source>
</evidence>
<proteinExistence type="predicted"/>
<comment type="subcellular location">
    <subcellularLocation>
        <location evidence="1">Nucleus</location>
    </subcellularLocation>
</comment>
<keyword evidence="10" id="KW-1185">Reference proteome</keyword>
<accession>A0ABN8D418</accession>
<dbReference type="Pfam" id="PF08423">
    <property type="entry name" value="Rad51"/>
    <property type="match status" value="1"/>
</dbReference>
<dbReference type="CDD" id="cd19492">
    <property type="entry name" value="Rad51C"/>
    <property type="match status" value="1"/>
</dbReference>
<dbReference type="Gene3D" id="3.40.50.300">
    <property type="entry name" value="P-loop containing nucleotide triphosphate hydrolases"/>
    <property type="match status" value="1"/>
</dbReference>
<dbReference type="InterPro" id="IPR020588">
    <property type="entry name" value="RecA_ATP-bd"/>
</dbReference>
<dbReference type="PIRSF" id="PIRSF005856">
    <property type="entry name" value="Rad51"/>
    <property type="match status" value="1"/>
</dbReference>
<protein>
    <recommendedName>
        <fullName evidence="7">DNA repair protein RAD51 homolog 3</fullName>
    </recommendedName>
</protein>
<dbReference type="InterPro" id="IPR052093">
    <property type="entry name" value="HR_Repair_Mediator"/>
</dbReference>
<keyword evidence="4" id="KW-0067">ATP-binding</keyword>
<dbReference type="Proteomes" id="UP001158986">
    <property type="component" value="Unassembled WGS sequence"/>
</dbReference>
<dbReference type="InterPro" id="IPR016467">
    <property type="entry name" value="DNA_recomb/repair_RecA-like"/>
</dbReference>
<evidence type="ECO:0000313" key="9">
    <source>
        <dbReference type="EMBL" id="CAH0519790.1"/>
    </source>
</evidence>
<evidence type="ECO:0000256" key="4">
    <source>
        <dbReference type="ARBA" id="ARBA00022840"/>
    </source>
</evidence>